<evidence type="ECO:0008006" key="3">
    <source>
        <dbReference type="Google" id="ProtNLM"/>
    </source>
</evidence>
<gene>
    <name evidence="1" type="ORF">GSF22_04280</name>
</gene>
<name>A0ABS3VL45_MICEH</name>
<organism evidence="1 2">
    <name type="scientific">Micromonospora echinofusca</name>
    <dbReference type="NCBI Taxonomy" id="47858"/>
    <lineage>
        <taxon>Bacteria</taxon>
        <taxon>Bacillati</taxon>
        <taxon>Actinomycetota</taxon>
        <taxon>Actinomycetes</taxon>
        <taxon>Micromonosporales</taxon>
        <taxon>Micromonosporaceae</taxon>
        <taxon>Micromonospora</taxon>
    </lineage>
</organism>
<reference evidence="1 2" key="1">
    <citation type="submission" date="2019-12" db="EMBL/GenBank/DDBJ databases">
        <title>Whole genome sequencing of endophytic Actinobacterium Micromonospora sp. MPMI6T.</title>
        <authorList>
            <person name="Evv R."/>
            <person name="Podile A.R."/>
        </authorList>
    </citation>
    <scope>NUCLEOTIDE SEQUENCE [LARGE SCALE GENOMIC DNA]</scope>
    <source>
        <strain evidence="1 2">MPMI6</strain>
    </source>
</reference>
<protein>
    <recommendedName>
        <fullName evidence="3">Repeat domain-containing protein</fullName>
    </recommendedName>
</protein>
<sequence length="294" mass="31510">MKHAIRGAGRIVLFTVGALLAVNLWVPAASASGRYQPITADVTGDGRNDLSTLTEAVPPDVGTADHVRVCQVVVRPGLPGGGYGTPQAHPYLTMPEEDTYCPDMGTWTDIEGDRADELLATWFTGPPPGFEQNLITIDDFRVTDFSVGLFQPSFIGTANLDSQGLPDIYEWTDQGDGFATFLNDGSGGFVPGPMRWCANPRSVQLADFDGDGVQSAVISYFERCTDFSSGVVVLLEDGSVRQLEQDPLGLVTWTVTVADYDNDGRLDVRTVNDVTGAVHVFPGLGDDSFGESQP</sequence>
<accession>A0ABS3VL45</accession>
<dbReference type="InterPro" id="IPR028994">
    <property type="entry name" value="Integrin_alpha_N"/>
</dbReference>
<evidence type="ECO:0000313" key="1">
    <source>
        <dbReference type="EMBL" id="MBO4205230.1"/>
    </source>
</evidence>
<evidence type="ECO:0000313" key="2">
    <source>
        <dbReference type="Proteomes" id="UP000823521"/>
    </source>
</evidence>
<dbReference type="RefSeq" id="WP_208811413.1">
    <property type="nucleotide sequence ID" value="NZ_WVUH01000018.1"/>
</dbReference>
<proteinExistence type="predicted"/>
<dbReference type="PANTHER" id="PTHR46580">
    <property type="entry name" value="SENSOR KINASE-RELATED"/>
    <property type="match status" value="1"/>
</dbReference>
<dbReference type="Proteomes" id="UP000823521">
    <property type="component" value="Unassembled WGS sequence"/>
</dbReference>
<comment type="caution">
    <text evidence="1">The sequence shown here is derived from an EMBL/GenBank/DDBJ whole genome shotgun (WGS) entry which is preliminary data.</text>
</comment>
<keyword evidence="2" id="KW-1185">Reference proteome</keyword>
<dbReference type="SUPFAM" id="SSF69318">
    <property type="entry name" value="Integrin alpha N-terminal domain"/>
    <property type="match status" value="1"/>
</dbReference>
<dbReference type="EMBL" id="WVUH01000018">
    <property type="protein sequence ID" value="MBO4205230.1"/>
    <property type="molecule type" value="Genomic_DNA"/>
</dbReference>